<dbReference type="EMBL" id="CADCSY010000061">
    <property type="protein sequence ID" value="CAA9234296.1"/>
    <property type="molecule type" value="Genomic_DNA"/>
</dbReference>
<name>A0A6J4HVS3_9ACTN</name>
<dbReference type="GO" id="GO:0008807">
    <property type="term" value="F:carboxyvinyl-carboxyphosphonate phosphorylmutase activity"/>
    <property type="evidence" value="ECO:0007669"/>
    <property type="project" value="UniProtKB-EC"/>
</dbReference>
<dbReference type="PANTHER" id="PTHR42905">
    <property type="entry name" value="PHOSPHOENOLPYRUVATE CARBOXYLASE"/>
    <property type="match status" value="1"/>
</dbReference>
<organism evidence="1">
    <name type="scientific">uncultured Acidimicrobiales bacterium</name>
    <dbReference type="NCBI Taxonomy" id="310071"/>
    <lineage>
        <taxon>Bacteria</taxon>
        <taxon>Bacillati</taxon>
        <taxon>Actinomycetota</taxon>
        <taxon>Acidimicrobiia</taxon>
        <taxon>Acidimicrobiales</taxon>
        <taxon>environmental samples</taxon>
    </lineage>
</organism>
<dbReference type="EC" id="2.7.8.23" evidence="1"/>
<dbReference type="Pfam" id="PF13714">
    <property type="entry name" value="PEP_mutase"/>
    <property type="match status" value="1"/>
</dbReference>
<protein>
    <submittedName>
        <fullName evidence="1">Carboxyvinyl-carboxyphosphonate phosphorylmutase</fullName>
        <ecNumber evidence="1">2.7.8.23</ecNumber>
    </submittedName>
</protein>
<dbReference type="InterPro" id="IPR039556">
    <property type="entry name" value="ICL/PEPM"/>
</dbReference>
<gene>
    <name evidence="1" type="ORF">AVDCRST_MAG20-1394</name>
</gene>
<reference evidence="1" key="1">
    <citation type="submission" date="2020-02" db="EMBL/GenBank/DDBJ databases">
        <authorList>
            <person name="Meier V. D."/>
        </authorList>
    </citation>
    <scope>NUCLEOTIDE SEQUENCE</scope>
    <source>
        <strain evidence="1">AVDCRST_MAG20</strain>
    </source>
</reference>
<dbReference type="SUPFAM" id="SSF51621">
    <property type="entry name" value="Phosphoenolpyruvate/pyruvate domain"/>
    <property type="match status" value="1"/>
</dbReference>
<dbReference type="Gene3D" id="3.20.20.60">
    <property type="entry name" value="Phosphoenolpyruvate-binding domains"/>
    <property type="match status" value="1"/>
</dbReference>
<proteinExistence type="predicted"/>
<dbReference type="AlphaFoldDB" id="A0A6J4HVS3"/>
<dbReference type="PANTHER" id="PTHR42905:SF16">
    <property type="entry name" value="CARBOXYPHOSPHONOENOLPYRUVATE PHOSPHONOMUTASE-LIKE PROTEIN (AFU_ORTHOLOGUE AFUA_5G07230)"/>
    <property type="match status" value="1"/>
</dbReference>
<dbReference type="InterPro" id="IPR040442">
    <property type="entry name" value="Pyrv_kinase-like_dom_sf"/>
</dbReference>
<evidence type="ECO:0000313" key="1">
    <source>
        <dbReference type="EMBL" id="CAA9234296.1"/>
    </source>
</evidence>
<dbReference type="CDD" id="cd00377">
    <property type="entry name" value="ICL_PEPM"/>
    <property type="match status" value="1"/>
</dbReference>
<dbReference type="InterPro" id="IPR015813">
    <property type="entry name" value="Pyrv/PenolPyrv_kinase-like_dom"/>
</dbReference>
<sequence>MASQVERAERFLELHEAGSPLLMPNAWDVGSARLLASLGFQALATTSSGHAATLGRLDGSVARDEVLEHCAALVAAADLPVSADLESGFGETPDEVAETVRLAAATGLAGCSVEDATALPDEPIRPVEAAAERVIAAAEAAHGGPVRLVLTARAENHVHGRSDLPDTIDRLQRYQAAGADVLFAPGVVAPEDLRRLVAEVDVPVSVLTFPGCPTVAEMAAIGVSRVSVGGAFAFAALGAMVAAAEELRDQGTLGFLTGARAGGRAARAAFGP</sequence>
<keyword evidence="1" id="KW-0808">Transferase</keyword>
<accession>A0A6J4HVS3</accession>